<dbReference type="KEGG" id="nfl:COO91_04069"/>
<protein>
    <submittedName>
        <fullName evidence="1">Uncharacterized protein</fullName>
    </submittedName>
</protein>
<dbReference type="Proteomes" id="UP000232003">
    <property type="component" value="Chromosome"/>
</dbReference>
<dbReference type="EMBL" id="CP024785">
    <property type="protein sequence ID" value="AUB38106.1"/>
    <property type="molecule type" value="Genomic_DNA"/>
</dbReference>
<name>A0A2K8SRM3_9NOSO</name>
<proteinExistence type="predicted"/>
<gene>
    <name evidence="1" type="ORF">COO91_04069</name>
</gene>
<evidence type="ECO:0000313" key="1">
    <source>
        <dbReference type="EMBL" id="AUB38106.1"/>
    </source>
</evidence>
<dbReference type="AlphaFoldDB" id="A0A2K8SRM3"/>
<evidence type="ECO:0000313" key="2">
    <source>
        <dbReference type="Proteomes" id="UP000232003"/>
    </source>
</evidence>
<keyword evidence="2" id="KW-1185">Reference proteome</keyword>
<sequence length="65" mass="7209">MALLDVVVFSQLVQAMPAATRSANAGLFLLTREAGNPDCLIVISLYFSRIFDIHRRIDGLCDRLT</sequence>
<organism evidence="1 2">
    <name type="scientific">Nostoc flagelliforme CCNUN1</name>
    <dbReference type="NCBI Taxonomy" id="2038116"/>
    <lineage>
        <taxon>Bacteria</taxon>
        <taxon>Bacillati</taxon>
        <taxon>Cyanobacteriota</taxon>
        <taxon>Cyanophyceae</taxon>
        <taxon>Nostocales</taxon>
        <taxon>Nostocaceae</taxon>
        <taxon>Nostoc</taxon>
    </lineage>
</organism>
<accession>A0A2K8SRM3</accession>
<reference evidence="1 2" key="1">
    <citation type="submission" date="2017-11" db="EMBL/GenBank/DDBJ databases">
        <title>Complete genome of a free-living desiccation-tolerant cyanobacterium and its photosynthetic adaptation to extreme terrestrial habitat.</title>
        <authorList>
            <person name="Shang J."/>
        </authorList>
    </citation>
    <scope>NUCLEOTIDE SEQUENCE [LARGE SCALE GENOMIC DNA]</scope>
    <source>
        <strain evidence="1 2">CCNUN1</strain>
    </source>
</reference>